<gene>
    <name evidence="1" type="ORF">CGLO_15172</name>
</gene>
<accession>T0L2K1</accession>
<dbReference type="HOGENOM" id="CLU_3438366_0_0_1"/>
<name>T0L2K1_COLGC</name>
<evidence type="ECO:0000313" key="2">
    <source>
        <dbReference type="Proteomes" id="UP000015530"/>
    </source>
</evidence>
<dbReference type="EMBL" id="AMYD01003609">
    <property type="protein sequence ID" value="EQB45881.1"/>
    <property type="molecule type" value="Genomic_DNA"/>
</dbReference>
<protein>
    <submittedName>
        <fullName evidence="1">Uncharacterized protein</fullName>
    </submittedName>
</protein>
<organism evidence="1 2">
    <name type="scientific">Colletotrichum gloeosporioides (strain Cg-14)</name>
    <name type="common">Anthracnose fungus</name>
    <name type="synonym">Glomerella cingulata</name>
    <dbReference type="NCBI Taxonomy" id="1237896"/>
    <lineage>
        <taxon>Eukaryota</taxon>
        <taxon>Fungi</taxon>
        <taxon>Dikarya</taxon>
        <taxon>Ascomycota</taxon>
        <taxon>Pezizomycotina</taxon>
        <taxon>Sordariomycetes</taxon>
        <taxon>Hypocreomycetidae</taxon>
        <taxon>Glomerellales</taxon>
        <taxon>Glomerellaceae</taxon>
        <taxon>Colletotrichum</taxon>
        <taxon>Colletotrichum gloeosporioides species complex</taxon>
    </lineage>
</organism>
<evidence type="ECO:0000313" key="1">
    <source>
        <dbReference type="EMBL" id="EQB45881.1"/>
    </source>
</evidence>
<proteinExistence type="predicted"/>
<dbReference type="Proteomes" id="UP000015530">
    <property type="component" value="Unassembled WGS sequence"/>
</dbReference>
<comment type="caution">
    <text evidence="1">The sequence shown here is derived from an EMBL/GenBank/DDBJ whole genome shotgun (WGS) entry which is preliminary data.</text>
</comment>
<sequence length="10" mass="1103">MKGKLELPTS</sequence>
<reference evidence="2" key="1">
    <citation type="journal article" date="2013" name="Mol. Plant Microbe Interact.">
        <title>Global aspects of pacC regulation of pathogenicity genes in Colletotrichum gloeosporioides as revealed by transcriptome analysis.</title>
        <authorList>
            <person name="Alkan N."/>
            <person name="Meng X."/>
            <person name="Friedlander G."/>
            <person name="Reuveni E."/>
            <person name="Sukno S."/>
            <person name="Sherman A."/>
            <person name="Thon M."/>
            <person name="Fluhr R."/>
            <person name="Prusky D."/>
        </authorList>
    </citation>
    <scope>NUCLEOTIDE SEQUENCE [LARGE SCALE GENOMIC DNA]</scope>
    <source>
        <strain evidence="2">Cg-14</strain>
    </source>
</reference>